<keyword evidence="2" id="KW-1185">Reference proteome</keyword>
<dbReference type="Proteomes" id="UP000789920">
    <property type="component" value="Unassembled WGS sequence"/>
</dbReference>
<feature type="non-terminal residue" evidence="1">
    <location>
        <position position="1"/>
    </location>
</feature>
<dbReference type="EMBL" id="CAJVQC010061800">
    <property type="protein sequence ID" value="CAG8802112.1"/>
    <property type="molecule type" value="Genomic_DNA"/>
</dbReference>
<evidence type="ECO:0000313" key="2">
    <source>
        <dbReference type="Proteomes" id="UP000789920"/>
    </source>
</evidence>
<protein>
    <submittedName>
        <fullName evidence="1">24953_t:CDS:1</fullName>
    </submittedName>
</protein>
<reference evidence="1" key="1">
    <citation type="submission" date="2021-06" db="EMBL/GenBank/DDBJ databases">
        <authorList>
            <person name="Kallberg Y."/>
            <person name="Tangrot J."/>
            <person name="Rosling A."/>
        </authorList>
    </citation>
    <scope>NUCLEOTIDE SEQUENCE</scope>
    <source>
        <strain evidence="1">MA461A</strain>
    </source>
</reference>
<evidence type="ECO:0000313" key="1">
    <source>
        <dbReference type="EMBL" id="CAG8802112.1"/>
    </source>
</evidence>
<feature type="non-terminal residue" evidence="1">
    <location>
        <position position="64"/>
    </location>
</feature>
<name>A0ACA9RPM2_9GLOM</name>
<comment type="caution">
    <text evidence="1">The sequence shown here is derived from an EMBL/GenBank/DDBJ whole genome shotgun (WGS) entry which is preliminary data.</text>
</comment>
<proteinExistence type="predicted"/>
<sequence length="64" mass="7211">DYTLFFVIFELGNAENIYSSSNTENFFDPESASNTENIYKSGNIENFLNAESGTIDNCFSVYDS</sequence>
<accession>A0ACA9RPM2</accession>
<gene>
    <name evidence="1" type="ORF">RPERSI_LOCUS21250</name>
</gene>
<organism evidence="1 2">
    <name type="scientific">Racocetra persica</name>
    <dbReference type="NCBI Taxonomy" id="160502"/>
    <lineage>
        <taxon>Eukaryota</taxon>
        <taxon>Fungi</taxon>
        <taxon>Fungi incertae sedis</taxon>
        <taxon>Mucoromycota</taxon>
        <taxon>Glomeromycotina</taxon>
        <taxon>Glomeromycetes</taxon>
        <taxon>Diversisporales</taxon>
        <taxon>Gigasporaceae</taxon>
        <taxon>Racocetra</taxon>
    </lineage>
</organism>